<dbReference type="InterPro" id="IPR017900">
    <property type="entry name" value="4Fe4S_Fe_S_CS"/>
</dbReference>
<dbReference type="InterPro" id="IPR050294">
    <property type="entry name" value="RnfB_subfamily"/>
</dbReference>
<dbReference type="AlphaFoldDB" id="A0A7V8V4G5"/>
<dbReference type="SUPFAM" id="SSF54862">
    <property type="entry name" value="4Fe-4S ferredoxins"/>
    <property type="match status" value="1"/>
</dbReference>
<gene>
    <name evidence="11" type="primary">fdxA</name>
    <name evidence="11" type="ORF">HOV93_18720</name>
</gene>
<keyword evidence="3 9" id="KW-0813">Transport</keyword>
<dbReference type="GO" id="GO:0009055">
    <property type="term" value="F:electron transfer activity"/>
    <property type="evidence" value="ECO:0007669"/>
    <property type="project" value="UniProtKB-UniRule"/>
</dbReference>
<evidence type="ECO:0000256" key="4">
    <source>
        <dbReference type="ARBA" id="ARBA00022485"/>
    </source>
</evidence>
<dbReference type="InterPro" id="IPR017896">
    <property type="entry name" value="4Fe4S_Fe-S-bd"/>
</dbReference>
<keyword evidence="6 9" id="KW-0249">Electron transport</keyword>
<comment type="caution">
    <text evidence="11">The sequence shown here is derived from an EMBL/GenBank/DDBJ whole genome shotgun (WGS) entry which is preliminary data.</text>
</comment>
<dbReference type="GO" id="GO:0051539">
    <property type="term" value="F:4 iron, 4 sulfur cluster binding"/>
    <property type="evidence" value="ECO:0007669"/>
    <property type="project" value="UniProtKB-UniRule"/>
</dbReference>
<dbReference type="PROSITE" id="PS51379">
    <property type="entry name" value="4FE4S_FER_2"/>
    <property type="match status" value="1"/>
</dbReference>
<comment type="cofactor">
    <cofactor evidence="2 9">
        <name>[4Fe-4S] cluster</name>
        <dbReference type="ChEBI" id="CHEBI:49883"/>
    </cofactor>
</comment>
<evidence type="ECO:0000256" key="8">
    <source>
        <dbReference type="ARBA" id="ARBA00023014"/>
    </source>
</evidence>
<accession>A0A7V8V4G5</accession>
<evidence type="ECO:0000256" key="1">
    <source>
        <dbReference type="ARBA" id="ARBA00001927"/>
    </source>
</evidence>
<evidence type="ECO:0000259" key="10">
    <source>
        <dbReference type="PROSITE" id="PS51379"/>
    </source>
</evidence>
<keyword evidence="5 9" id="KW-0479">Metal-binding</keyword>
<dbReference type="GO" id="GO:0046872">
    <property type="term" value="F:metal ion binding"/>
    <property type="evidence" value="ECO:0007669"/>
    <property type="project" value="UniProtKB-UniRule"/>
</dbReference>
<evidence type="ECO:0000256" key="9">
    <source>
        <dbReference type="RuleBase" id="RU365098"/>
    </source>
</evidence>
<reference evidence="11 12" key="1">
    <citation type="submission" date="2020-05" db="EMBL/GenBank/DDBJ databases">
        <title>Bremerella alba sp. nov., a novel planctomycete isolated from the surface of the macroalga Fucus spiralis.</title>
        <authorList>
            <person name="Godinho O."/>
            <person name="Botelho R."/>
            <person name="Albuquerque L."/>
            <person name="Wiegand S."/>
            <person name="Da Costa M.S."/>
            <person name="Lobo-Da-Cunha A."/>
            <person name="Jogler C."/>
            <person name="Lage O.M."/>
        </authorList>
    </citation>
    <scope>NUCLEOTIDE SEQUENCE [LARGE SCALE GENOMIC DNA]</scope>
    <source>
        <strain evidence="11 12">FF15</strain>
    </source>
</reference>
<keyword evidence="8 9" id="KW-0411">Iron-sulfur</keyword>
<protein>
    <recommendedName>
        <fullName evidence="9">Ferredoxin</fullName>
    </recommendedName>
</protein>
<organism evidence="11 12">
    <name type="scientific">Bremerella alba</name>
    <dbReference type="NCBI Taxonomy" id="980252"/>
    <lineage>
        <taxon>Bacteria</taxon>
        <taxon>Pseudomonadati</taxon>
        <taxon>Planctomycetota</taxon>
        <taxon>Planctomycetia</taxon>
        <taxon>Pirellulales</taxon>
        <taxon>Pirellulaceae</taxon>
        <taxon>Bremerella</taxon>
    </lineage>
</organism>
<keyword evidence="7 9" id="KW-0408">Iron</keyword>
<comment type="cofactor">
    <cofactor evidence="1">
        <name>[3Fe-4S] cluster</name>
        <dbReference type="ChEBI" id="CHEBI:21137"/>
    </cofactor>
</comment>
<dbReference type="Gene3D" id="3.30.70.20">
    <property type="match status" value="1"/>
</dbReference>
<keyword evidence="4 9" id="KW-0004">4Fe-4S</keyword>
<dbReference type="EMBL" id="JABRWO010000004">
    <property type="protein sequence ID" value="MBA2114706.1"/>
    <property type="molecule type" value="Genomic_DNA"/>
</dbReference>
<evidence type="ECO:0000256" key="5">
    <source>
        <dbReference type="ARBA" id="ARBA00022723"/>
    </source>
</evidence>
<dbReference type="InterPro" id="IPR000813">
    <property type="entry name" value="7Fe_ferredoxin"/>
</dbReference>
<dbReference type="PANTHER" id="PTHR42859:SF2">
    <property type="entry name" value="FERREDOXIN"/>
    <property type="match status" value="1"/>
</dbReference>
<evidence type="ECO:0000313" key="11">
    <source>
        <dbReference type="EMBL" id="MBA2114706.1"/>
    </source>
</evidence>
<feature type="domain" description="4Fe-4S ferredoxin-type" evidence="10">
    <location>
        <begin position="31"/>
        <end position="60"/>
    </location>
</feature>
<dbReference type="Pfam" id="PF00037">
    <property type="entry name" value="Fer4"/>
    <property type="match status" value="1"/>
</dbReference>
<dbReference type="PANTHER" id="PTHR42859">
    <property type="entry name" value="OXIDOREDUCTASE"/>
    <property type="match status" value="1"/>
</dbReference>
<sequence length="91" mass="10250">MAFVVTSPCDGCKYTDCVTVCPCDCFREGDTMLYIDPELCIDCGACEPECPVDAIYYEDSVPKEWHEYIQINEEMAAKLPVIVERKSPLAE</sequence>
<evidence type="ECO:0000313" key="12">
    <source>
        <dbReference type="Proteomes" id="UP000551616"/>
    </source>
</evidence>
<evidence type="ECO:0000256" key="6">
    <source>
        <dbReference type="ARBA" id="ARBA00022982"/>
    </source>
</evidence>
<dbReference type="PROSITE" id="PS00198">
    <property type="entry name" value="4FE4S_FER_1"/>
    <property type="match status" value="1"/>
</dbReference>
<keyword evidence="12" id="KW-1185">Reference proteome</keyword>
<evidence type="ECO:0000256" key="3">
    <source>
        <dbReference type="ARBA" id="ARBA00022448"/>
    </source>
</evidence>
<evidence type="ECO:0000256" key="2">
    <source>
        <dbReference type="ARBA" id="ARBA00001966"/>
    </source>
</evidence>
<evidence type="ECO:0000256" key="7">
    <source>
        <dbReference type="ARBA" id="ARBA00023004"/>
    </source>
</evidence>
<name>A0A7V8V4G5_9BACT</name>
<dbReference type="PRINTS" id="PR00354">
    <property type="entry name" value="7FE8SFRDOXIN"/>
</dbReference>
<dbReference type="RefSeq" id="WP_207396160.1">
    <property type="nucleotide sequence ID" value="NZ_JABRWO010000004.1"/>
</dbReference>
<proteinExistence type="predicted"/>
<dbReference type="Proteomes" id="UP000551616">
    <property type="component" value="Unassembled WGS sequence"/>
</dbReference>
<comment type="function">
    <text evidence="9">Ferredoxins are iron-sulfur proteins that transfer electrons in a wide variety of metabolic reactions.</text>
</comment>